<protein>
    <submittedName>
        <fullName evidence="4">Glyoxylate/hydroxypyruvate reductase A</fullName>
    </submittedName>
</protein>
<feature type="domain" description="D-isomer specific 2-hydroxyacid dehydrogenase NAD-binding" evidence="3">
    <location>
        <begin position="102"/>
        <end position="273"/>
    </location>
</feature>
<keyword evidence="5" id="KW-1185">Reference proteome</keyword>
<organism evidence="4 5">
    <name type="scientific">Vibrio tritonius</name>
    <dbReference type="NCBI Taxonomy" id="1435069"/>
    <lineage>
        <taxon>Bacteria</taxon>
        <taxon>Pseudomonadati</taxon>
        <taxon>Pseudomonadota</taxon>
        <taxon>Gammaproteobacteria</taxon>
        <taxon>Vibrionales</taxon>
        <taxon>Vibrionaceae</taxon>
        <taxon>Vibrio</taxon>
    </lineage>
</organism>
<dbReference type="Pfam" id="PF02826">
    <property type="entry name" value="2-Hacid_dh_C"/>
    <property type="match status" value="1"/>
</dbReference>
<evidence type="ECO:0000313" key="5">
    <source>
        <dbReference type="Proteomes" id="UP001199044"/>
    </source>
</evidence>
<dbReference type="PANTHER" id="PTHR43333:SF1">
    <property type="entry name" value="D-ISOMER SPECIFIC 2-HYDROXYACID DEHYDROGENASE NAD-BINDING DOMAIN-CONTAINING PROTEIN"/>
    <property type="match status" value="1"/>
</dbReference>
<dbReference type="PANTHER" id="PTHR43333">
    <property type="entry name" value="2-HACID_DH_C DOMAIN-CONTAINING PROTEIN"/>
    <property type="match status" value="1"/>
</dbReference>
<dbReference type="SUPFAM" id="SSF52283">
    <property type="entry name" value="Formate/glycerate dehydrogenase catalytic domain-like"/>
    <property type="match status" value="1"/>
</dbReference>
<keyword evidence="1" id="KW-0560">Oxidoreductase</keyword>
<keyword evidence="2" id="KW-0520">NAD</keyword>
<evidence type="ECO:0000313" key="4">
    <source>
        <dbReference type="EMBL" id="MCA2015129.1"/>
    </source>
</evidence>
<dbReference type="RefSeq" id="WP_225249592.1">
    <property type="nucleotide sequence ID" value="NZ_JAIWIU010000016.1"/>
</dbReference>
<dbReference type="Gene3D" id="3.40.50.720">
    <property type="entry name" value="NAD(P)-binding Rossmann-like Domain"/>
    <property type="match status" value="2"/>
</dbReference>
<proteinExistence type="predicted"/>
<accession>A0ABS7YLN2</accession>
<dbReference type="EMBL" id="JAIWIU010000016">
    <property type="protein sequence ID" value="MCA2015129.1"/>
    <property type="molecule type" value="Genomic_DNA"/>
</dbReference>
<comment type="caution">
    <text evidence="4">The sequence shown here is derived from an EMBL/GenBank/DDBJ whole genome shotgun (WGS) entry which is preliminary data.</text>
</comment>
<dbReference type="InterPro" id="IPR006140">
    <property type="entry name" value="D-isomer_DH_NAD-bd"/>
</dbReference>
<sequence>MVILYHSEPKRGAHWQQQIKQAFPDIEFRLWPEHGDLNEITALVVWQLKPELLAQLPNLEVIFTVSAGVDQIPTEYVPKNVTLVRMINTDLEQQLTEYACMGVLNIYRGLPLFTAQQRNHHWKPWYCKPANQFNIGVMGLGQQGKAVLRGLQQFHFNCKGWARSQHDLEGVDCYAGAKELSTFLSDLDVLICLLPLTAETKGILNQDIFKALPQGASLINMGRGEHVNEEDLIEALNSEQLGYALLDVASVEPLPEQHAFWSHPKVQLTPHIAGITRPEAGFISLKENIERWQKGLPLLGVVDLNQGY</sequence>
<name>A0ABS7YLN2_9VIBR</name>
<dbReference type="CDD" id="cd12164">
    <property type="entry name" value="GDH_like_2"/>
    <property type="match status" value="1"/>
</dbReference>
<gene>
    <name evidence="4" type="ORF">LDJ79_03340</name>
</gene>
<evidence type="ECO:0000256" key="2">
    <source>
        <dbReference type="ARBA" id="ARBA00023027"/>
    </source>
</evidence>
<dbReference type="Proteomes" id="UP001199044">
    <property type="component" value="Unassembled WGS sequence"/>
</dbReference>
<reference evidence="5" key="1">
    <citation type="submission" date="2023-07" db="EMBL/GenBank/DDBJ databases">
        <title>Molecular identification of indigenous halophilic bacteria isolated from red sea cost, biodegradation of synthetic dyes and assessment of degraded metabolite toxicity.</title>
        <authorList>
            <person name="Chaieb K."/>
            <person name="Altayb H.N."/>
        </authorList>
    </citation>
    <scope>NUCLEOTIDE SEQUENCE [LARGE SCALE GENOMIC DNA]</scope>
    <source>
        <strain evidence="5">K20</strain>
    </source>
</reference>
<dbReference type="InterPro" id="IPR036291">
    <property type="entry name" value="NAD(P)-bd_dom_sf"/>
</dbReference>
<dbReference type="SUPFAM" id="SSF51735">
    <property type="entry name" value="NAD(P)-binding Rossmann-fold domains"/>
    <property type="match status" value="1"/>
</dbReference>
<evidence type="ECO:0000256" key="1">
    <source>
        <dbReference type="ARBA" id="ARBA00023002"/>
    </source>
</evidence>
<evidence type="ECO:0000259" key="3">
    <source>
        <dbReference type="Pfam" id="PF02826"/>
    </source>
</evidence>